<protein>
    <recommendedName>
        <fullName evidence="2">PLD phosphodiesterase domain-containing protein</fullName>
    </recommendedName>
</protein>
<dbReference type="GO" id="GO:0006793">
    <property type="term" value="P:phosphorus metabolic process"/>
    <property type="evidence" value="ECO:0007669"/>
    <property type="project" value="UniProtKB-ARBA"/>
</dbReference>
<reference evidence="3" key="1">
    <citation type="submission" date="2021-01" db="EMBL/GenBank/DDBJ databases">
        <title>Whole genome shotgun sequence of Catellatospora methionotrophica NBRC 14553.</title>
        <authorList>
            <person name="Komaki H."/>
            <person name="Tamura T."/>
        </authorList>
    </citation>
    <scope>NUCLEOTIDE SEQUENCE</scope>
    <source>
        <strain evidence="3">NBRC 14553</strain>
    </source>
</reference>
<evidence type="ECO:0000313" key="3">
    <source>
        <dbReference type="EMBL" id="GIG17228.1"/>
    </source>
</evidence>
<dbReference type="PROSITE" id="PS50035">
    <property type="entry name" value="PLD"/>
    <property type="match status" value="1"/>
</dbReference>
<feature type="domain" description="PLD phosphodiesterase" evidence="2">
    <location>
        <begin position="77"/>
        <end position="106"/>
    </location>
</feature>
<evidence type="ECO:0000313" key="4">
    <source>
        <dbReference type="Proteomes" id="UP000660339"/>
    </source>
</evidence>
<proteinExistence type="predicted"/>
<keyword evidence="4" id="KW-1185">Reference proteome</keyword>
<dbReference type="GO" id="GO:0003824">
    <property type="term" value="F:catalytic activity"/>
    <property type="evidence" value="ECO:0007669"/>
    <property type="project" value="InterPro"/>
</dbReference>
<dbReference type="SUPFAM" id="SSF56024">
    <property type="entry name" value="Phospholipase D/nuclease"/>
    <property type="match status" value="1"/>
</dbReference>
<dbReference type="InterPro" id="IPR010916">
    <property type="entry name" value="TonB_box_CS"/>
</dbReference>
<comment type="caution">
    <text evidence="3">The sequence shown here is derived from an EMBL/GenBank/DDBJ whole genome shotgun (WGS) entry which is preliminary data.</text>
</comment>
<feature type="region of interest" description="Disordered" evidence="1">
    <location>
        <begin position="152"/>
        <end position="173"/>
    </location>
</feature>
<dbReference type="RefSeq" id="WP_166380917.1">
    <property type="nucleotide sequence ID" value="NZ_BAAATT010000030.1"/>
</dbReference>
<evidence type="ECO:0000256" key="1">
    <source>
        <dbReference type="SAM" id="MobiDB-lite"/>
    </source>
</evidence>
<name>A0A8J3LA98_9ACTN</name>
<organism evidence="3 4">
    <name type="scientific">Catellatospora methionotrophica</name>
    <dbReference type="NCBI Taxonomy" id="121620"/>
    <lineage>
        <taxon>Bacteria</taxon>
        <taxon>Bacillati</taxon>
        <taxon>Actinomycetota</taxon>
        <taxon>Actinomycetes</taxon>
        <taxon>Micromonosporales</taxon>
        <taxon>Micromonosporaceae</taxon>
        <taxon>Catellatospora</taxon>
    </lineage>
</organism>
<evidence type="ECO:0000259" key="2">
    <source>
        <dbReference type="PROSITE" id="PS50035"/>
    </source>
</evidence>
<dbReference type="AlphaFoldDB" id="A0A8J3LA98"/>
<dbReference type="InterPro" id="IPR001736">
    <property type="entry name" value="PLipase_D/transphosphatidylase"/>
</dbReference>
<gene>
    <name evidence="3" type="ORF">Cme02nite_55600</name>
</gene>
<dbReference type="EMBL" id="BONJ01000030">
    <property type="protein sequence ID" value="GIG17228.1"/>
    <property type="molecule type" value="Genomic_DNA"/>
</dbReference>
<sequence>MIQLVADDVWPGLADHLGTEARTVAAIAYVGAAAADLLQLEPGDSVIVDGSDRVVSAGGVDPEVISTWLDQGVDVRSLPGLHAKVMLVESEPPVGIVGSANASANSRNLFEAAIVTTDNGLCDQLKEQLDVWWTRSDEVDARWLAHARAIYQPPRSGPGRRSPGSKAAAAGPIWLGKTTPSDYDLGPKAEAELSRLTARYGEGMVETWQLYDDDEDRLLRGHEVVLFEVSVEGGEPHGNTAASAPAVVARVIVDPGSSPVALLVRTDDTYAQQGIRFGRVRQALWDVGAEVGWDEPYAANSAAAEAIRGLWIPRLRNPQA</sequence>
<feature type="compositionally biased region" description="Low complexity" evidence="1">
    <location>
        <begin position="153"/>
        <end position="165"/>
    </location>
</feature>
<accession>A0A8J3LA98</accession>
<dbReference type="Gene3D" id="3.30.870.10">
    <property type="entry name" value="Endonuclease Chain A"/>
    <property type="match status" value="1"/>
</dbReference>
<dbReference type="Proteomes" id="UP000660339">
    <property type="component" value="Unassembled WGS sequence"/>
</dbReference>
<dbReference type="PROSITE" id="PS00430">
    <property type="entry name" value="TONB_DEPENDENT_REC_1"/>
    <property type="match status" value="1"/>
</dbReference>